<dbReference type="Pfam" id="PF24883">
    <property type="entry name" value="NPHP3_N"/>
    <property type="match status" value="1"/>
</dbReference>
<evidence type="ECO:0000256" key="2">
    <source>
        <dbReference type="SAM" id="MobiDB-lite"/>
    </source>
</evidence>
<gene>
    <name evidence="4" type="ORF">FA13DRAFT_1793438</name>
</gene>
<keyword evidence="5" id="KW-1185">Reference proteome</keyword>
<proteinExistence type="predicted"/>
<evidence type="ECO:0000259" key="3">
    <source>
        <dbReference type="Pfam" id="PF24883"/>
    </source>
</evidence>
<dbReference type="Proteomes" id="UP000298030">
    <property type="component" value="Unassembled WGS sequence"/>
</dbReference>
<dbReference type="AlphaFoldDB" id="A0A4Y7T5U9"/>
<comment type="caution">
    <text evidence="4">The sequence shown here is derived from an EMBL/GenBank/DDBJ whole genome shotgun (WGS) entry which is preliminary data.</text>
</comment>
<sequence length="341" mass="37143">MAHSQTLSTALPSFYQGASNFSIGTSNVTIHADRSQTLLGTNPRPSPPHPQRRSTTGTAKPLPPTPPASPAPASPSSPISSPGPNPPPPEVVLWLCGSVGSGKSAIAQSLAEDLAHAHRLAASFFFFRGSGERSRFARAKRYIMDAIGRFSGWSVSKQMEEFVYRPVQVAFNDKSPNEGDPIALTIVIDGLDECEDREEVEEFIEHLLSFVISSRIESHIQSLLETHSVRIENLSNYLPHADIHTLLTTTFTRAYHQNRVIRAYGVEWPSPLELETLLRHISGSFIFASTLLKYILSPPTSDGLTPMERLPLALLLDPGLDGLYASTLTPLSVPSPTSLNS</sequence>
<keyword evidence="1" id="KW-0677">Repeat</keyword>
<evidence type="ECO:0000256" key="1">
    <source>
        <dbReference type="ARBA" id="ARBA00022737"/>
    </source>
</evidence>
<dbReference type="STRING" id="71717.A0A4Y7T5U9"/>
<evidence type="ECO:0000313" key="4">
    <source>
        <dbReference type="EMBL" id="TEB28939.1"/>
    </source>
</evidence>
<feature type="region of interest" description="Disordered" evidence="2">
    <location>
        <begin position="36"/>
        <end position="86"/>
    </location>
</feature>
<dbReference type="Gene3D" id="3.40.50.300">
    <property type="entry name" value="P-loop containing nucleotide triphosphate hydrolases"/>
    <property type="match status" value="1"/>
</dbReference>
<dbReference type="SUPFAM" id="SSF52540">
    <property type="entry name" value="P-loop containing nucleoside triphosphate hydrolases"/>
    <property type="match status" value="1"/>
</dbReference>
<feature type="domain" description="Nephrocystin 3-like N-terminal" evidence="3">
    <location>
        <begin position="91"/>
        <end position="209"/>
    </location>
</feature>
<evidence type="ECO:0000313" key="5">
    <source>
        <dbReference type="Proteomes" id="UP000298030"/>
    </source>
</evidence>
<dbReference type="InterPro" id="IPR027417">
    <property type="entry name" value="P-loop_NTPase"/>
</dbReference>
<dbReference type="EMBL" id="QPFP01000029">
    <property type="protein sequence ID" value="TEB28939.1"/>
    <property type="molecule type" value="Genomic_DNA"/>
</dbReference>
<dbReference type="InterPro" id="IPR056884">
    <property type="entry name" value="NPHP3-like_N"/>
</dbReference>
<feature type="compositionally biased region" description="Pro residues" evidence="2">
    <location>
        <begin position="61"/>
        <end position="86"/>
    </location>
</feature>
<organism evidence="4 5">
    <name type="scientific">Coprinellus micaceus</name>
    <name type="common">Glistening ink-cap mushroom</name>
    <name type="synonym">Coprinus micaceus</name>
    <dbReference type="NCBI Taxonomy" id="71717"/>
    <lineage>
        <taxon>Eukaryota</taxon>
        <taxon>Fungi</taxon>
        <taxon>Dikarya</taxon>
        <taxon>Basidiomycota</taxon>
        <taxon>Agaricomycotina</taxon>
        <taxon>Agaricomycetes</taxon>
        <taxon>Agaricomycetidae</taxon>
        <taxon>Agaricales</taxon>
        <taxon>Agaricineae</taxon>
        <taxon>Psathyrellaceae</taxon>
        <taxon>Coprinellus</taxon>
    </lineage>
</organism>
<reference evidence="4 5" key="1">
    <citation type="journal article" date="2019" name="Nat. Ecol. Evol.">
        <title>Megaphylogeny resolves global patterns of mushroom evolution.</title>
        <authorList>
            <person name="Varga T."/>
            <person name="Krizsan K."/>
            <person name="Foldi C."/>
            <person name="Dima B."/>
            <person name="Sanchez-Garcia M."/>
            <person name="Sanchez-Ramirez S."/>
            <person name="Szollosi G.J."/>
            <person name="Szarkandi J.G."/>
            <person name="Papp V."/>
            <person name="Albert L."/>
            <person name="Andreopoulos W."/>
            <person name="Angelini C."/>
            <person name="Antonin V."/>
            <person name="Barry K.W."/>
            <person name="Bougher N.L."/>
            <person name="Buchanan P."/>
            <person name="Buyck B."/>
            <person name="Bense V."/>
            <person name="Catcheside P."/>
            <person name="Chovatia M."/>
            <person name="Cooper J."/>
            <person name="Damon W."/>
            <person name="Desjardin D."/>
            <person name="Finy P."/>
            <person name="Geml J."/>
            <person name="Haridas S."/>
            <person name="Hughes K."/>
            <person name="Justo A."/>
            <person name="Karasinski D."/>
            <person name="Kautmanova I."/>
            <person name="Kiss B."/>
            <person name="Kocsube S."/>
            <person name="Kotiranta H."/>
            <person name="LaButti K.M."/>
            <person name="Lechner B.E."/>
            <person name="Liimatainen K."/>
            <person name="Lipzen A."/>
            <person name="Lukacs Z."/>
            <person name="Mihaltcheva S."/>
            <person name="Morgado L.N."/>
            <person name="Niskanen T."/>
            <person name="Noordeloos M.E."/>
            <person name="Ohm R.A."/>
            <person name="Ortiz-Santana B."/>
            <person name="Ovrebo C."/>
            <person name="Racz N."/>
            <person name="Riley R."/>
            <person name="Savchenko A."/>
            <person name="Shiryaev A."/>
            <person name="Soop K."/>
            <person name="Spirin V."/>
            <person name="Szebenyi C."/>
            <person name="Tomsovsky M."/>
            <person name="Tulloss R.E."/>
            <person name="Uehling J."/>
            <person name="Grigoriev I.V."/>
            <person name="Vagvolgyi C."/>
            <person name="Papp T."/>
            <person name="Martin F.M."/>
            <person name="Miettinen O."/>
            <person name="Hibbett D.S."/>
            <person name="Nagy L.G."/>
        </authorList>
    </citation>
    <scope>NUCLEOTIDE SEQUENCE [LARGE SCALE GENOMIC DNA]</scope>
    <source>
        <strain evidence="4 5">FP101781</strain>
    </source>
</reference>
<name>A0A4Y7T5U9_COPMI</name>
<dbReference type="OrthoDB" id="163438at2759"/>
<accession>A0A4Y7T5U9</accession>
<dbReference type="PANTHER" id="PTHR10039:SF14">
    <property type="entry name" value="NACHT DOMAIN-CONTAINING PROTEIN"/>
    <property type="match status" value="1"/>
</dbReference>
<dbReference type="PANTHER" id="PTHR10039">
    <property type="entry name" value="AMELOGENIN"/>
    <property type="match status" value="1"/>
</dbReference>
<protein>
    <recommendedName>
        <fullName evidence="3">Nephrocystin 3-like N-terminal domain-containing protein</fullName>
    </recommendedName>
</protein>